<accession>A0A371EQK4</accession>
<evidence type="ECO:0000313" key="3">
    <source>
        <dbReference type="Proteomes" id="UP000257109"/>
    </source>
</evidence>
<feature type="non-terminal residue" evidence="2">
    <location>
        <position position="1"/>
    </location>
</feature>
<dbReference type="Pfam" id="PF22936">
    <property type="entry name" value="Pol_BBD"/>
    <property type="match status" value="1"/>
</dbReference>
<dbReference type="AlphaFoldDB" id="A0A371EQK4"/>
<protein>
    <recommendedName>
        <fullName evidence="1">Retrovirus-related Pol polyprotein from transposon TNT 1-94-like beta-barrel domain-containing protein</fullName>
    </recommendedName>
</protein>
<dbReference type="OrthoDB" id="1380361at2759"/>
<organism evidence="2 3">
    <name type="scientific">Mucuna pruriens</name>
    <name type="common">Velvet bean</name>
    <name type="synonym">Dolichos pruriens</name>
    <dbReference type="NCBI Taxonomy" id="157652"/>
    <lineage>
        <taxon>Eukaryota</taxon>
        <taxon>Viridiplantae</taxon>
        <taxon>Streptophyta</taxon>
        <taxon>Embryophyta</taxon>
        <taxon>Tracheophyta</taxon>
        <taxon>Spermatophyta</taxon>
        <taxon>Magnoliopsida</taxon>
        <taxon>eudicotyledons</taxon>
        <taxon>Gunneridae</taxon>
        <taxon>Pentapetalae</taxon>
        <taxon>rosids</taxon>
        <taxon>fabids</taxon>
        <taxon>Fabales</taxon>
        <taxon>Fabaceae</taxon>
        <taxon>Papilionoideae</taxon>
        <taxon>50 kb inversion clade</taxon>
        <taxon>NPAAA clade</taxon>
        <taxon>indigoferoid/millettioid clade</taxon>
        <taxon>Phaseoleae</taxon>
        <taxon>Mucuna</taxon>
    </lineage>
</organism>
<reference evidence="2" key="1">
    <citation type="submission" date="2018-05" db="EMBL/GenBank/DDBJ databases">
        <title>Draft genome of Mucuna pruriens seed.</title>
        <authorList>
            <person name="Nnadi N.E."/>
            <person name="Vos R."/>
            <person name="Hasami M.H."/>
            <person name="Devisetty U.K."/>
            <person name="Aguiy J.C."/>
        </authorList>
    </citation>
    <scope>NUCLEOTIDE SEQUENCE [LARGE SCALE GENOMIC DNA]</scope>
    <source>
        <strain evidence="2">JCA_2017</strain>
    </source>
</reference>
<keyword evidence="3" id="KW-1185">Reference proteome</keyword>
<proteinExistence type="predicted"/>
<feature type="domain" description="Retrovirus-related Pol polyprotein from transposon TNT 1-94-like beta-barrel" evidence="1">
    <location>
        <begin position="117"/>
        <end position="192"/>
    </location>
</feature>
<dbReference type="EMBL" id="QJKJ01012588">
    <property type="protein sequence ID" value="RDX68335.1"/>
    <property type="molecule type" value="Genomic_DNA"/>
</dbReference>
<dbReference type="InterPro" id="IPR054722">
    <property type="entry name" value="PolX-like_BBD"/>
</dbReference>
<name>A0A371EQK4_MUCPR</name>
<comment type="caution">
    <text evidence="2">The sequence shown here is derived from an EMBL/GenBank/DDBJ whole genome shotgun (WGS) entry which is preliminary data.</text>
</comment>
<evidence type="ECO:0000259" key="1">
    <source>
        <dbReference type="Pfam" id="PF22936"/>
    </source>
</evidence>
<evidence type="ECO:0000313" key="2">
    <source>
        <dbReference type="EMBL" id="RDX68335.1"/>
    </source>
</evidence>
<gene>
    <name evidence="2" type="ORF">CR513_52690</name>
</gene>
<dbReference type="Proteomes" id="UP000257109">
    <property type="component" value="Unassembled WGS sequence"/>
</dbReference>
<sequence>MAKDSVLNEEMRRKTLDFSSWSKMLVTKNRGRRGREKSRSKFESKYRNMKCHYYYIIEHIQKHCFLWKKKNKGKKGKSKEKDHDNDDDCVTTTTGDDLVILRDFESVNLVFNESMCIIDSSATLHVTPKKDFFTSCISGDFEVLKMSNDGVSKVISDVCLQTNIGVQLWLKGVKYGLDVRFNLIFVHILDDGDYDNHFGYGKWKLTKALVAKDNVNAMICKKDMLLGLKNVELEKYSHCMVGKQIKISFNKHPPSRKSKLLELMHFDTKDQVLEKFKQFQALVERQSVKKRHFLKLLT</sequence>